<keyword evidence="3" id="KW-1185">Reference proteome</keyword>
<dbReference type="Proteomes" id="UP000265520">
    <property type="component" value="Unassembled WGS sequence"/>
</dbReference>
<evidence type="ECO:0000313" key="2">
    <source>
        <dbReference type="EMBL" id="MCI45536.1"/>
    </source>
</evidence>
<accession>A0A392SCE9</accession>
<dbReference type="EMBL" id="LXQA010345445">
    <property type="protein sequence ID" value="MCI45536.1"/>
    <property type="molecule type" value="Genomic_DNA"/>
</dbReference>
<comment type="caution">
    <text evidence="2">The sequence shown here is derived from an EMBL/GenBank/DDBJ whole genome shotgun (WGS) entry which is preliminary data.</text>
</comment>
<feature type="compositionally biased region" description="Polar residues" evidence="1">
    <location>
        <begin position="13"/>
        <end position="23"/>
    </location>
</feature>
<name>A0A392SCE9_9FABA</name>
<protein>
    <submittedName>
        <fullName evidence="2">Uncharacterized protein</fullName>
    </submittedName>
</protein>
<feature type="non-terminal residue" evidence="2">
    <location>
        <position position="1"/>
    </location>
</feature>
<reference evidence="2 3" key="1">
    <citation type="journal article" date="2018" name="Front. Plant Sci.">
        <title>Red Clover (Trifolium pratense) and Zigzag Clover (T. medium) - A Picture of Genomic Similarities and Differences.</title>
        <authorList>
            <person name="Dluhosova J."/>
            <person name="Istvanek J."/>
            <person name="Nedelnik J."/>
            <person name="Repkova J."/>
        </authorList>
    </citation>
    <scope>NUCLEOTIDE SEQUENCE [LARGE SCALE GENOMIC DNA]</scope>
    <source>
        <strain evidence="3">cv. 10/8</strain>
        <tissue evidence="2">Leaf</tissue>
    </source>
</reference>
<evidence type="ECO:0000256" key="1">
    <source>
        <dbReference type="SAM" id="MobiDB-lite"/>
    </source>
</evidence>
<organism evidence="2 3">
    <name type="scientific">Trifolium medium</name>
    <dbReference type="NCBI Taxonomy" id="97028"/>
    <lineage>
        <taxon>Eukaryota</taxon>
        <taxon>Viridiplantae</taxon>
        <taxon>Streptophyta</taxon>
        <taxon>Embryophyta</taxon>
        <taxon>Tracheophyta</taxon>
        <taxon>Spermatophyta</taxon>
        <taxon>Magnoliopsida</taxon>
        <taxon>eudicotyledons</taxon>
        <taxon>Gunneridae</taxon>
        <taxon>Pentapetalae</taxon>
        <taxon>rosids</taxon>
        <taxon>fabids</taxon>
        <taxon>Fabales</taxon>
        <taxon>Fabaceae</taxon>
        <taxon>Papilionoideae</taxon>
        <taxon>50 kb inversion clade</taxon>
        <taxon>NPAAA clade</taxon>
        <taxon>Hologalegina</taxon>
        <taxon>IRL clade</taxon>
        <taxon>Trifolieae</taxon>
        <taxon>Trifolium</taxon>
    </lineage>
</organism>
<feature type="region of interest" description="Disordered" evidence="1">
    <location>
        <begin position="1"/>
        <end position="23"/>
    </location>
</feature>
<sequence length="23" mass="2362">PDLAPLPSRAQPPMSQAQASVEA</sequence>
<dbReference type="AlphaFoldDB" id="A0A392SCE9"/>
<proteinExistence type="predicted"/>
<evidence type="ECO:0000313" key="3">
    <source>
        <dbReference type="Proteomes" id="UP000265520"/>
    </source>
</evidence>